<feature type="domain" description="ATP-grasp fold succinyl-CoA synthetase-type" evidence="1">
    <location>
        <begin position="2"/>
        <end position="135"/>
    </location>
</feature>
<dbReference type="InterPro" id="IPR013815">
    <property type="entry name" value="ATP_grasp_subdomain_1"/>
</dbReference>
<dbReference type="EMBL" id="UOET01000545">
    <property type="protein sequence ID" value="VAW30614.1"/>
    <property type="molecule type" value="Genomic_DNA"/>
</dbReference>
<dbReference type="PANTHER" id="PTHR11815:SF10">
    <property type="entry name" value="SUCCINATE--COA LIGASE [GDP-FORMING] SUBUNIT BETA, MITOCHONDRIAL"/>
    <property type="match status" value="1"/>
</dbReference>
<organism evidence="2">
    <name type="scientific">hydrothermal vent metagenome</name>
    <dbReference type="NCBI Taxonomy" id="652676"/>
    <lineage>
        <taxon>unclassified sequences</taxon>
        <taxon>metagenomes</taxon>
        <taxon>ecological metagenomes</taxon>
    </lineage>
</organism>
<dbReference type="Gene3D" id="3.30.470.20">
    <property type="entry name" value="ATP-grasp fold, B domain"/>
    <property type="match status" value="1"/>
</dbReference>
<dbReference type="Pfam" id="PF08442">
    <property type="entry name" value="ATP-grasp_2"/>
    <property type="match status" value="1"/>
</dbReference>
<dbReference type="InterPro" id="IPR013650">
    <property type="entry name" value="ATP-grasp_succ-CoA_synth-type"/>
</dbReference>
<proteinExistence type="predicted"/>
<feature type="non-terminal residue" evidence="2">
    <location>
        <position position="136"/>
    </location>
</feature>
<sequence length="136" mass="14972">MNLHEYQGKSILKGYGVSVPVGIVAASPDEAVKAAKEIQKQTGSDKWAVKAQVHAGGRGKGGGVKIAKSLDEVKQYADQIIGMHLVTPQTKKEGKLVRRVLIEQNIYYPGPENVEEYYMSILLNRDLGRNMVMYSP</sequence>
<keyword evidence="2" id="KW-0436">Ligase</keyword>
<dbReference type="Gene3D" id="3.30.1490.20">
    <property type="entry name" value="ATP-grasp fold, A domain"/>
    <property type="match status" value="1"/>
</dbReference>
<gene>
    <name evidence="2" type="ORF">MNBD_BACTEROID07-1033</name>
</gene>
<dbReference type="PANTHER" id="PTHR11815">
    <property type="entry name" value="SUCCINYL-COA SYNTHETASE BETA CHAIN"/>
    <property type="match status" value="1"/>
</dbReference>
<dbReference type="GO" id="GO:0006099">
    <property type="term" value="P:tricarboxylic acid cycle"/>
    <property type="evidence" value="ECO:0007669"/>
    <property type="project" value="TreeGrafter"/>
</dbReference>
<evidence type="ECO:0000313" key="2">
    <source>
        <dbReference type="EMBL" id="VAW30614.1"/>
    </source>
</evidence>
<dbReference type="GO" id="GO:0005524">
    <property type="term" value="F:ATP binding"/>
    <property type="evidence" value="ECO:0007669"/>
    <property type="project" value="InterPro"/>
</dbReference>
<name>A0A3B0VFQ8_9ZZZZ</name>
<dbReference type="GO" id="GO:0004775">
    <property type="term" value="F:succinate-CoA ligase (ADP-forming) activity"/>
    <property type="evidence" value="ECO:0007669"/>
    <property type="project" value="UniProtKB-EC"/>
</dbReference>
<dbReference type="GO" id="GO:0006104">
    <property type="term" value="P:succinyl-CoA metabolic process"/>
    <property type="evidence" value="ECO:0007669"/>
    <property type="project" value="TreeGrafter"/>
</dbReference>
<accession>A0A3B0VFQ8</accession>
<dbReference type="GO" id="GO:0042709">
    <property type="term" value="C:succinate-CoA ligase complex"/>
    <property type="evidence" value="ECO:0007669"/>
    <property type="project" value="TreeGrafter"/>
</dbReference>
<protein>
    <submittedName>
        <fullName evidence="2">Succinyl-CoA ligase [ADP-forming] beta chain</fullName>
        <ecNumber evidence="2">6.2.1.5</ecNumber>
    </submittedName>
</protein>
<dbReference type="AlphaFoldDB" id="A0A3B0VFQ8"/>
<dbReference type="GO" id="GO:0005829">
    <property type="term" value="C:cytosol"/>
    <property type="evidence" value="ECO:0007669"/>
    <property type="project" value="TreeGrafter"/>
</dbReference>
<dbReference type="SUPFAM" id="SSF56059">
    <property type="entry name" value="Glutathione synthetase ATP-binding domain-like"/>
    <property type="match status" value="1"/>
</dbReference>
<dbReference type="FunFam" id="3.30.1490.20:FF:000002">
    <property type="entry name" value="Succinate--CoA ligase [ADP-forming] subunit beta"/>
    <property type="match status" value="1"/>
</dbReference>
<reference evidence="2" key="1">
    <citation type="submission" date="2018-06" db="EMBL/GenBank/DDBJ databases">
        <authorList>
            <person name="Zhirakovskaya E."/>
        </authorList>
    </citation>
    <scope>NUCLEOTIDE SEQUENCE</scope>
</reference>
<dbReference type="EC" id="6.2.1.5" evidence="2"/>
<evidence type="ECO:0000259" key="1">
    <source>
        <dbReference type="Pfam" id="PF08442"/>
    </source>
</evidence>